<evidence type="ECO:0000313" key="11">
    <source>
        <dbReference type="Proteomes" id="UP000049222"/>
    </source>
</evidence>
<dbReference type="NCBIfam" id="TIGR04152">
    <property type="entry name" value="exosort_VPLPA"/>
    <property type="match status" value="1"/>
</dbReference>
<keyword evidence="7 8" id="KW-0472">Membrane</keyword>
<protein>
    <submittedName>
        <fullName evidence="10">Exosortase D, VPLPA-CTERM-specific</fullName>
    </submittedName>
</protein>
<keyword evidence="6 8" id="KW-1133">Transmembrane helix</keyword>
<dbReference type="STRING" id="420998.JDO7802_01360"/>
<dbReference type="InterPro" id="IPR026491">
    <property type="entry name" value="ExosortD_VPLPA"/>
</dbReference>
<dbReference type="RefSeq" id="WP_055083868.1">
    <property type="nucleotide sequence ID" value="NZ_CXSU01000011.1"/>
</dbReference>
<dbReference type="GO" id="GO:0006508">
    <property type="term" value="P:proteolysis"/>
    <property type="evidence" value="ECO:0007669"/>
    <property type="project" value="UniProtKB-KW"/>
</dbReference>
<dbReference type="NCBIfam" id="TIGR02602">
    <property type="entry name" value="8TM_EpsH"/>
    <property type="match status" value="1"/>
</dbReference>
<organism evidence="10 11">
    <name type="scientific">Jannaschia donghaensis</name>
    <dbReference type="NCBI Taxonomy" id="420998"/>
    <lineage>
        <taxon>Bacteria</taxon>
        <taxon>Pseudomonadati</taxon>
        <taxon>Pseudomonadota</taxon>
        <taxon>Alphaproteobacteria</taxon>
        <taxon>Rhodobacterales</taxon>
        <taxon>Roseobacteraceae</taxon>
        <taxon>Jannaschia</taxon>
    </lineage>
</organism>
<evidence type="ECO:0000256" key="4">
    <source>
        <dbReference type="ARBA" id="ARBA00022692"/>
    </source>
</evidence>
<evidence type="ECO:0000256" key="8">
    <source>
        <dbReference type="SAM" id="Phobius"/>
    </source>
</evidence>
<dbReference type="Pfam" id="PF11984">
    <property type="entry name" value="DUF3485"/>
    <property type="match status" value="1"/>
</dbReference>
<dbReference type="Proteomes" id="UP000049222">
    <property type="component" value="Unassembled WGS sequence"/>
</dbReference>
<keyword evidence="5" id="KW-0378">Hydrolase</keyword>
<dbReference type="GO" id="GO:0008233">
    <property type="term" value="F:peptidase activity"/>
    <property type="evidence" value="ECO:0007669"/>
    <property type="project" value="UniProtKB-KW"/>
</dbReference>
<gene>
    <name evidence="10" type="ORF">JDO7802_01360</name>
</gene>
<feature type="transmembrane region" description="Helical" evidence="8">
    <location>
        <begin position="128"/>
        <end position="146"/>
    </location>
</feature>
<evidence type="ECO:0000256" key="6">
    <source>
        <dbReference type="ARBA" id="ARBA00022989"/>
    </source>
</evidence>
<dbReference type="InterPro" id="IPR026392">
    <property type="entry name" value="Exo/Archaeosortase_dom"/>
</dbReference>
<dbReference type="InterPro" id="IPR014263">
    <property type="entry name" value="Methanolan_biosynth_EpsI"/>
</dbReference>
<feature type="transmembrane region" description="Helical" evidence="8">
    <location>
        <begin position="76"/>
        <end position="96"/>
    </location>
</feature>
<evidence type="ECO:0000256" key="7">
    <source>
        <dbReference type="ARBA" id="ARBA00023136"/>
    </source>
</evidence>
<dbReference type="AlphaFoldDB" id="A0A0M6YJ97"/>
<dbReference type="InterPro" id="IPR019127">
    <property type="entry name" value="Exosortase"/>
</dbReference>
<dbReference type="Pfam" id="PF09721">
    <property type="entry name" value="Exosortase_EpsH"/>
    <property type="match status" value="1"/>
</dbReference>
<proteinExistence type="predicted"/>
<keyword evidence="4 8" id="KW-0812">Transmembrane</keyword>
<keyword evidence="3" id="KW-0645">Protease</keyword>
<feature type="transmembrane region" description="Helical" evidence="8">
    <location>
        <begin position="102"/>
        <end position="121"/>
    </location>
</feature>
<evidence type="ECO:0000313" key="10">
    <source>
        <dbReference type="EMBL" id="CTQ49347.1"/>
    </source>
</evidence>
<keyword evidence="11" id="KW-1185">Reference proteome</keyword>
<feature type="transmembrane region" description="Helical" evidence="8">
    <location>
        <begin position="219"/>
        <end position="244"/>
    </location>
</feature>
<comment type="subcellular location">
    <subcellularLocation>
        <location evidence="1">Cell membrane</location>
        <topology evidence="1">Multi-pass membrane protein</topology>
    </subcellularLocation>
</comment>
<accession>A0A0M6YJ97</accession>
<evidence type="ECO:0000259" key="9">
    <source>
        <dbReference type="Pfam" id="PF11984"/>
    </source>
</evidence>
<evidence type="ECO:0000256" key="3">
    <source>
        <dbReference type="ARBA" id="ARBA00022670"/>
    </source>
</evidence>
<dbReference type="NCBIfam" id="TIGR02914">
    <property type="entry name" value="EpsI_fam"/>
    <property type="match status" value="1"/>
</dbReference>
<evidence type="ECO:0000256" key="5">
    <source>
        <dbReference type="ARBA" id="ARBA00022801"/>
    </source>
</evidence>
<feature type="transmembrane region" description="Helical" evidence="8">
    <location>
        <begin position="311"/>
        <end position="330"/>
    </location>
</feature>
<evidence type="ECO:0000256" key="2">
    <source>
        <dbReference type="ARBA" id="ARBA00022475"/>
    </source>
</evidence>
<name>A0A0M6YJ97_9RHOB</name>
<sequence length="518" mass="55789">MASTDIRTRDPIAIAPLALLAATLAALPLFWPGLASLGAAWATPEYSHGPLIPLISLFLFLREMRDRPAAPDAAPRRWPGLMLGIFALVLALAGARTSIPDLVTYSIILWTMAVVLIAMGWARGRRHWASVFHLVFMLPLPQVLYWKLSTALQGISAQIGVALVDAAGVPVLLDGQIIDLGVWQLQVAEACSGLRYLFPILSFSYLTAILYRGPMAHRVGLFAMAAPLAILLNAVRIGIIGILVDRYGIAQAQGFLHVFEGWVVFGLCIAILLLLAWGLARLRRTGGAVLDLETGGLAGQAARLRGIGGTVPLIALTALTIVVTILNLQFNGPKIDPKARLAAFPMAVGDWQGQRAFLDPEVTRILAASDYMAADFSRGPAVTPVGMFVAWYARQADGTGIHSPEICLPAAGWEIASLTQSRLTAGGNTFAVNRAIIQKGLDKQMVIYWFEQRGTRLTSDWQAKFSAVRDGLLTGRSDGMMVRFTTPLHPEETEAAAEARLQQMAQAALPALTPLIPD</sequence>
<reference evidence="10 11" key="1">
    <citation type="submission" date="2015-07" db="EMBL/GenBank/DDBJ databases">
        <authorList>
            <person name="Noorani M."/>
        </authorList>
    </citation>
    <scope>NUCLEOTIDE SEQUENCE [LARGE SCALE GENOMIC DNA]</scope>
    <source>
        <strain evidence="10 11">CECT 7802</strain>
    </source>
</reference>
<feature type="transmembrane region" description="Helical" evidence="8">
    <location>
        <begin position="256"/>
        <end position="280"/>
    </location>
</feature>
<feature type="transmembrane region" description="Helical" evidence="8">
    <location>
        <begin position="12"/>
        <end position="34"/>
    </location>
</feature>
<dbReference type="InterPro" id="IPR013426">
    <property type="entry name" value="EpsH-like"/>
</dbReference>
<dbReference type="EMBL" id="CXSU01000011">
    <property type="protein sequence ID" value="CTQ49347.1"/>
    <property type="molecule type" value="Genomic_DNA"/>
</dbReference>
<evidence type="ECO:0000256" key="1">
    <source>
        <dbReference type="ARBA" id="ARBA00004651"/>
    </source>
</evidence>
<dbReference type="GO" id="GO:0005886">
    <property type="term" value="C:plasma membrane"/>
    <property type="evidence" value="ECO:0007669"/>
    <property type="project" value="UniProtKB-SubCell"/>
</dbReference>
<dbReference type="NCBIfam" id="TIGR04178">
    <property type="entry name" value="exo_archaeo"/>
    <property type="match status" value="1"/>
</dbReference>
<dbReference type="OrthoDB" id="9797363at2"/>
<keyword evidence="2" id="KW-1003">Cell membrane</keyword>
<feature type="transmembrane region" description="Helical" evidence="8">
    <location>
        <begin position="194"/>
        <end position="213"/>
    </location>
</feature>
<feature type="transmembrane region" description="Helical" evidence="8">
    <location>
        <begin position="46"/>
        <end position="64"/>
    </location>
</feature>
<feature type="domain" description="Methanolan biosynthesis EpsI" evidence="9">
    <location>
        <begin position="315"/>
        <end position="514"/>
    </location>
</feature>